<protein>
    <recommendedName>
        <fullName evidence="1">AAA+ ATPase domain-containing protein</fullName>
    </recommendedName>
</protein>
<dbReference type="SMART" id="SM00382">
    <property type="entry name" value="AAA"/>
    <property type="match status" value="1"/>
</dbReference>
<gene>
    <name evidence="2" type="ORF">MNBD_PLANCTO02-1686</name>
</gene>
<dbReference type="AlphaFoldDB" id="A0A3B1E2C7"/>
<feature type="non-terminal residue" evidence="2">
    <location>
        <position position="355"/>
    </location>
</feature>
<dbReference type="InterPro" id="IPR049945">
    <property type="entry name" value="AAA_22"/>
</dbReference>
<dbReference type="EMBL" id="UOGL01000673">
    <property type="protein sequence ID" value="VAX42640.1"/>
    <property type="molecule type" value="Genomic_DNA"/>
</dbReference>
<evidence type="ECO:0000259" key="1">
    <source>
        <dbReference type="SMART" id="SM00382"/>
    </source>
</evidence>
<organism evidence="2">
    <name type="scientific">hydrothermal vent metagenome</name>
    <dbReference type="NCBI Taxonomy" id="652676"/>
    <lineage>
        <taxon>unclassified sequences</taxon>
        <taxon>metagenomes</taxon>
        <taxon>ecological metagenomes</taxon>
    </lineage>
</organism>
<proteinExistence type="predicted"/>
<dbReference type="PANTHER" id="PTHR35894:SF1">
    <property type="entry name" value="PHOSPHORIBULOKINASE _ URIDINE KINASE FAMILY"/>
    <property type="match status" value="1"/>
</dbReference>
<dbReference type="InterPro" id="IPR003593">
    <property type="entry name" value="AAA+_ATPase"/>
</dbReference>
<sequence length="355" mass="39482">MYEQFFGFSRSGISQRPFAATPSPNCFFATSAIEETLSEVKQCLTEGRGLALLTAPSGMGKTLFCKKLIEEMASEFQTVFLENAQFPTRRSFLQTILYELGHGYIRQGEEEVRIMMKELLSTLQPPQSAVLLVIDEADHLSRRMLDEVRALSNLTSGENPLVRILLCGSLALEENLALPENSACYQRVACQATLEPLTIQESVSYVEHRIQRVGSTLEKTFHPDGLEAICQASDGLPRAINQLSDHSLMLSYLAEQSPVDLPVVLEALDDLKQLPLCWNEPTAAKETYEETESGVTLNSNETYELENPQTITKEEPHTEGASFEVGSFEVGADTPTEPLVETPVVIETYQTETYQ</sequence>
<dbReference type="SUPFAM" id="SSF52540">
    <property type="entry name" value="P-loop containing nucleoside triphosphate hydrolases"/>
    <property type="match status" value="1"/>
</dbReference>
<reference evidence="2" key="1">
    <citation type="submission" date="2018-06" db="EMBL/GenBank/DDBJ databases">
        <authorList>
            <person name="Zhirakovskaya E."/>
        </authorList>
    </citation>
    <scope>NUCLEOTIDE SEQUENCE</scope>
</reference>
<dbReference type="InterPro" id="IPR027417">
    <property type="entry name" value="P-loop_NTPase"/>
</dbReference>
<accession>A0A3B1E2C7</accession>
<dbReference type="InterPro" id="IPR052026">
    <property type="entry name" value="ExeA_AAA_ATPase_DNA-bind"/>
</dbReference>
<name>A0A3B1E2C7_9ZZZZ</name>
<dbReference type="PANTHER" id="PTHR35894">
    <property type="entry name" value="GENERAL SECRETION PATHWAY PROTEIN A-RELATED"/>
    <property type="match status" value="1"/>
</dbReference>
<feature type="domain" description="AAA+ ATPase" evidence="1">
    <location>
        <begin position="47"/>
        <end position="176"/>
    </location>
</feature>
<dbReference type="Pfam" id="PF13401">
    <property type="entry name" value="AAA_22"/>
    <property type="match status" value="1"/>
</dbReference>
<evidence type="ECO:0000313" key="2">
    <source>
        <dbReference type="EMBL" id="VAX42640.1"/>
    </source>
</evidence>
<dbReference type="GO" id="GO:0016887">
    <property type="term" value="F:ATP hydrolysis activity"/>
    <property type="evidence" value="ECO:0007669"/>
    <property type="project" value="InterPro"/>
</dbReference>
<dbReference type="Gene3D" id="3.40.50.300">
    <property type="entry name" value="P-loop containing nucleotide triphosphate hydrolases"/>
    <property type="match status" value="1"/>
</dbReference>